<dbReference type="GO" id="GO:0006351">
    <property type="term" value="P:DNA-templated transcription"/>
    <property type="evidence" value="ECO:0007669"/>
    <property type="project" value="InterPro"/>
</dbReference>
<feature type="compositionally biased region" description="Basic residues" evidence="8">
    <location>
        <begin position="79"/>
        <end position="88"/>
    </location>
</feature>
<evidence type="ECO:0000256" key="5">
    <source>
        <dbReference type="ARBA" id="ARBA00022833"/>
    </source>
</evidence>
<evidence type="ECO:0000313" key="10">
    <source>
        <dbReference type="EMBL" id="CDK24812.1"/>
    </source>
</evidence>
<dbReference type="SMART" id="SM00355">
    <property type="entry name" value="ZnF_C2H2"/>
    <property type="match status" value="2"/>
</dbReference>
<dbReference type="GO" id="GO:0000981">
    <property type="term" value="F:DNA-binding transcription factor activity, RNA polymerase II-specific"/>
    <property type="evidence" value="ECO:0007669"/>
    <property type="project" value="InterPro"/>
</dbReference>
<keyword evidence="4 7" id="KW-0863">Zinc-finger</keyword>
<dbReference type="PANTHER" id="PTHR40626">
    <property type="entry name" value="MIP31509P"/>
    <property type="match status" value="1"/>
</dbReference>
<evidence type="ECO:0000256" key="7">
    <source>
        <dbReference type="PROSITE-ProRule" id="PRU00042"/>
    </source>
</evidence>
<reference evidence="10" key="1">
    <citation type="submission" date="2013-12" db="EMBL/GenBank/DDBJ databases">
        <authorList>
            <person name="Genoscope - CEA"/>
        </authorList>
    </citation>
    <scope>NUCLEOTIDE SEQUENCE</scope>
    <source>
        <strain evidence="10">CBS 1993</strain>
    </source>
</reference>
<dbReference type="Pfam" id="PF04082">
    <property type="entry name" value="Fungal_trans"/>
    <property type="match status" value="1"/>
</dbReference>
<dbReference type="Gene3D" id="3.30.160.60">
    <property type="entry name" value="Classic Zinc Finger"/>
    <property type="match status" value="2"/>
</dbReference>
<dbReference type="GO" id="GO:0008270">
    <property type="term" value="F:zinc ion binding"/>
    <property type="evidence" value="ECO:0007669"/>
    <property type="project" value="UniProtKB-KW"/>
</dbReference>
<organism evidence="10 11">
    <name type="scientific">Kuraishia capsulata CBS 1993</name>
    <dbReference type="NCBI Taxonomy" id="1382522"/>
    <lineage>
        <taxon>Eukaryota</taxon>
        <taxon>Fungi</taxon>
        <taxon>Dikarya</taxon>
        <taxon>Ascomycota</taxon>
        <taxon>Saccharomycotina</taxon>
        <taxon>Pichiomycetes</taxon>
        <taxon>Pichiales</taxon>
        <taxon>Pichiaceae</taxon>
        <taxon>Kuraishia</taxon>
    </lineage>
</organism>
<dbReference type="GO" id="GO:0005634">
    <property type="term" value="C:nucleus"/>
    <property type="evidence" value="ECO:0007669"/>
    <property type="project" value="UniProtKB-SubCell"/>
</dbReference>
<dbReference type="GO" id="GO:0000978">
    <property type="term" value="F:RNA polymerase II cis-regulatory region sequence-specific DNA binding"/>
    <property type="evidence" value="ECO:0007669"/>
    <property type="project" value="InterPro"/>
</dbReference>
<dbReference type="InterPro" id="IPR051059">
    <property type="entry name" value="VerF-like"/>
</dbReference>
<gene>
    <name evidence="10" type="ORF">KUCA_T00000779001</name>
</gene>
<sequence>MSEVSAKPVAVRFYCDFAGCARSFTRQDHLNRHKKNHSAELEHKCDWPGCNKFFTRSDVREKHYKRHEVKSGIDPSHNQRAHRKTQKRHQIRFISVDANSIAEGKRPASDAPDGSASKRRNLEVTQFNSTPILNEPVVSSEDLLQWLLQDFDSLPVSQDMDAFADVSRFQSSISVGDQLEVPCEPPQEQDLDFLQISSQFPYSTDQTTINSTIMEDLAEALPSIKYQEEFRQERLEYYLEMYWTCFHSQFPVLNKPSFSTFEAHPILLLSMIVVGASMSNSYQKAHLAKPLLFADSIAVPLRWLIYKNKEFKPPPKSWIVQSLTMLELYEISSSSRDLHERANLHHGLTIQMLRRSPMFGGDPWMKYNYATDNQSVITVNRSSDTATWKKWIEQESMKRTSLFAFYLETVHAIVFGHEMMLALHDVKLSLPCDENLWQYGSWGFNTEYEIPLKFLGAIKKVIHRQVVVAGAFGKQMILSGLLSLFFQLEEKDFELSISDWNSRKEKWKGTIILAINFWNSDICPGGCCNIRNSVCSELLPLSPQSFQKEDFTCKSPLRHLYASYTDLKHYDFMVYAGAPGRMNVKFSGKDTEAVNDRVQSWCEKGGNALVTVIQIYLFLCEMMLGTVPESNGTNEIDPEEVPYDPSTDCFPYRKHMLTHMLIILWCYNFYISGPESHAYSTDSPIDASEVPEKESAHAYLKRIKEELQNLTGLKLDSTISGQSARLFADSVPLVTHKHHMVGLLRAFKEKYEHDHSEIAREHSRLLDNCIKRSLGSQRVSCDYMFE</sequence>
<evidence type="ECO:0000313" key="11">
    <source>
        <dbReference type="Proteomes" id="UP000019384"/>
    </source>
</evidence>
<evidence type="ECO:0000256" key="4">
    <source>
        <dbReference type="ARBA" id="ARBA00022771"/>
    </source>
</evidence>
<dbReference type="GO" id="GO:0000785">
    <property type="term" value="C:chromatin"/>
    <property type="evidence" value="ECO:0007669"/>
    <property type="project" value="TreeGrafter"/>
</dbReference>
<evidence type="ECO:0000256" key="2">
    <source>
        <dbReference type="ARBA" id="ARBA00022723"/>
    </source>
</evidence>
<keyword evidence="3" id="KW-0677">Repeat</keyword>
<feature type="domain" description="C2H2-type" evidence="9">
    <location>
        <begin position="13"/>
        <end position="42"/>
    </location>
</feature>
<comment type="subcellular location">
    <subcellularLocation>
        <location evidence="1">Nucleus</location>
    </subcellularLocation>
</comment>
<dbReference type="InterPro" id="IPR013087">
    <property type="entry name" value="Znf_C2H2_type"/>
</dbReference>
<dbReference type="AlphaFoldDB" id="W6MJV1"/>
<accession>W6MJV1</accession>
<feature type="region of interest" description="Disordered" evidence="8">
    <location>
        <begin position="102"/>
        <end position="121"/>
    </location>
</feature>
<proteinExistence type="predicted"/>
<dbReference type="CDD" id="cd12148">
    <property type="entry name" value="fungal_TF_MHR"/>
    <property type="match status" value="1"/>
</dbReference>
<dbReference type="EMBL" id="HG793125">
    <property type="protein sequence ID" value="CDK24812.1"/>
    <property type="molecule type" value="Genomic_DNA"/>
</dbReference>
<evidence type="ECO:0000259" key="9">
    <source>
        <dbReference type="PROSITE" id="PS50157"/>
    </source>
</evidence>
<dbReference type="InterPro" id="IPR036236">
    <property type="entry name" value="Znf_C2H2_sf"/>
</dbReference>
<dbReference type="SUPFAM" id="SSF57667">
    <property type="entry name" value="beta-beta-alpha zinc fingers"/>
    <property type="match status" value="1"/>
</dbReference>
<evidence type="ECO:0000256" key="1">
    <source>
        <dbReference type="ARBA" id="ARBA00004123"/>
    </source>
</evidence>
<keyword evidence="6" id="KW-0539">Nucleus</keyword>
<keyword evidence="11" id="KW-1185">Reference proteome</keyword>
<name>W6MJV1_9ASCO</name>
<evidence type="ECO:0000256" key="8">
    <source>
        <dbReference type="SAM" id="MobiDB-lite"/>
    </source>
</evidence>
<feature type="region of interest" description="Disordered" evidence="8">
    <location>
        <begin position="66"/>
        <end position="88"/>
    </location>
</feature>
<keyword evidence="5" id="KW-0862">Zinc</keyword>
<evidence type="ECO:0000256" key="6">
    <source>
        <dbReference type="ARBA" id="ARBA00023242"/>
    </source>
</evidence>
<dbReference type="HOGENOM" id="CLU_006466_2_0_1"/>
<dbReference type="Proteomes" id="UP000019384">
    <property type="component" value="Unassembled WGS sequence"/>
</dbReference>
<keyword evidence="2" id="KW-0479">Metal-binding</keyword>
<dbReference type="PROSITE" id="PS50157">
    <property type="entry name" value="ZINC_FINGER_C2H2_2"/>
    <property type="match status" value="2"/>
</dbReference>
<protein>
    <recommendedName>
        <fullName evidence="9">C2H2-type domain-containing protein</fullName>
    </recommendedName>
</protein>
<dbReference type="STRING" id="1382522.W6MJV1"/>
<dbReference type="PANTHER" id="PTHR40626:SF11">
    <property type="entry name" value="ZINC FINGER PROTEIN YPR022C"/>
    <property type="match status" value="1"/>
</dbReference>
<dbReference type="PROSITE" id="PS00028">
    <property type="entry name" value="ZINC_FINGER_C2H2_1"/>
    <property type="match status" value="2"/>
</dbReference>
<dbReference type="RefSeq" id="XP_022456827.1">
    <property type="nucleotide sequence ID" value="XM_022605349.1"/>
</dbReference>
<dbReference type="GeneID" id="34518215"/>
<dbReference type="OrthoDB" id="1405595at2759"/>
<dbReference type="InterPro" id="IPR007219">
    <property type="entry name" value="XnlR_reg_dom"/>
</dbReference>
<evidence type="ECO:0000256" key="3">
    <source>
        <dbReference type="ARBA" id="ARBA00022737"/>
    </source>
</evidence>
<feature type="domain" description="C2H2-type" evidence="9">
    <location>
        <begin position="43"/>
        <end position="75"/>
    </location>
</feature>
<reference evidence="10" key="2">
    <citation type="submission" date="2014-02" db="EMBL/GenBank/DDBJ databases">
        <title>Complete DNA sequence of /Kuraishia capsulata/ illustrates novel genomic features among budding yeasts (/Saccharomycotina/).</title>
        <authorList>
            <person name="Morales L."/>
            <person name="Noel B."/>
            <person name="Porcel B."/>
            <person name="Marcet-Houben M."/>
            <person name="Hullo M-F."/>
            <person name="Sacerdot C."/>
            <person name="Tekaia F."/>
            <person name="Leh-Louis V."/>
            <person name="Despons L."/>
            <person name="Khanna V."/>
            <person name="Aury J-M."/>
            <person name="Barbe V."/>
            <person name="Couloux A."/>
            <person name="Labadie K."/>
            <person name="Pelletier E."/>
            <person name="Souciet J-L."/>
            <person name="Boekhout T."/>
            <person name="Gabaldon T."/>
            <person name="Wincker P."/>
            <person name="Dujon B."/>
        </authorList>
    </citation>
    <scope>NUCLEOTIDE SEQUENCE</scope>
    <source>
        <strain evidence="10">CBS 1993</strain>
    </source>
</reference>